<evidence type="ECO:0000313" key="2">
    <source>
        <dbReference type="Proteomes" id="UP000006729"/>
    </source>
</evidence>
<protein>
    <submittedName>
        <fullName evidence="1">Uncharacterized protein</fullName>
    </submittedName>
</protein>
<dbReference type="EMBL" id="CM009296">
    <property type="protein sequence ID" value="KAI9391278.1"/>
    <property type="molecule type" value="Genomic_DNA"/>
</dbReference>
<evidence type="ECO:0000313" key="1">
    <source>
        <dbReference type="EMBL" id="KAI9391278.1"/>
    </source>
</evidence>
<proteinExistence type="predicted"/>
<reference evidence="1 2" key="1">
    <citation type="journal article" date="2006" name="Science">
        <title>The genome of black cottonwood, Populus trichocarpa (Torr. &amp; Gray).</title>
        <authorList>
            <person name="Tuskan G.A."/>
            <person name="Difazio S."/>
            <person name="Jansson S."/>
            <person name="Bohlmann J."/>
            <person name="Grigoriev I."/>
            <person name="Hellsten U."/>
            <person name="Putnam N."/>
            <person name="Ralph S."/>
            <person name="Rombauts S."/>
            <person name="Salamov A."/>
            <person name="Schein J."/>
            <person name="Sterck L."/>
            <person name="Aerts A."/>
            <person name="Bhalerao R.R."/>
            <person name="Bhalerao R.P."/>
            <person name="Blaudez D."/>
            <person name="Boerjan W."/>
            <person name="Brun A."/>
            <person name="Brunner A."/>
            <person name="Busov V."/>
            <person name="Campbell M."/>
            <person name="Carlson J."/>
            <person name="Chalot M."/>
            <person name="Chapman J."/>
            <person name="Chen G.L."/>
            <person name="Cooper D."/>
            <person name="Coutinho P.M."/>
            <person name="Couturier J."/>
            <person name="Covert S."/>
            <person name="Cronk Q."/>
            <person name="Cunningham R."/>
            <person name="Davis J."/>
            <person name="Degroeve S."/>
            <person name="Dejardin A."/>
            <person name="Depamphilis C."/>
            <person name="Detter J."/>
            <person name="Dirks B."/>
            <person name="Dubchak I."/>
            <person name="Duplessis S."/>
            <person name="Ehlting J."/>
            <person name="Ellis B."/>
            <person name="Gendler K."/>
            <person name="Goodstein D."/>
            <person name="Gribskov M."/>
            <person name="Grimwood J."/>
            <person name="Groover A."/>
            <person name="Gunter L."/>
            <person name="Hamberger B."/>
            <person name="Heinze B."/>
            <person name="Helariutta Y."/>
            <person name="Henrissat B."/>
            <person name="Holligan D."/>
            <person name="Holt R."/>
            <person name="Huang W."/>
            <person name="Islam-Faridi N."/>
            <person name="Jones S."/>
            <person name="Jones-Rhoades M."/>
            <person name="Jorgensen R."/>
            <person name="Joshi C."/>
            <person name="Kangasjarvi J."/>
            <person name="Karlsson J."/>
            <person name="Kelleher C."/>
            <person name="Kirkpatrick R."/>
            <person name="Kirst M."/>
            <person name="Kohler A."/>
            <person name="Kalluri U."/>
            <person name="Larimer F."/>
            <person name="Leebens-Mack J."/>
            <person name="Leple J.C."/>
            <person name="Locascio P."/>
            <person name="Lou Y."/>
            <person name="Lucas S."/>
            <person name="Martin F."/>
            <person name="Montanini B."/>
            <person name="Napoli C."/>
            <person name="Nelson D.R."/>
            <person name="Nelson C."/>
            <person name="Nieminen K."/>
            <person name="Nilsson O."/>
            <person name="Pereda V."/>
            <person name="Peter G."/>
            <person name="Philippe R."/>
            <person name="Pilate G."/>
            <person name="Poliakov A."/>
            <person name="Razumovskaya J."/>
            <person name="Richardson P."/>
            <person name="Rinaldi C."/>
            <person name="Ritland K."/>
            <person name="Rouze P."/>
            <person name="Ryaboy D."/>
            <person name="Schmutz J."/>
            <person name="Schrader J."/>
            <person name="Segerman B."/>
            <person name="Shin H."/>
            <person name="Siddiqui A."/>
            <person name="Sterky F."/>
            <person name="Terry A."/>
            <person name="Tsai C.J."/>
            <person name="Uberbacher E."/>
            <person name="Unneberg P."/>
            <person name="Vahala J."/>
            <person name="Wall K."/>
            <person name="Wessler S."/>
            <person name="Yang G."/>
            <person name="Yin T."/>
            <person name="Douglas C."/>
            <person name="Marra M."/>
            <person name="Sandberg G."/>
            <person name="Van de Peer Y."/>
            <person name="Rokhsar D."/>
        </authorList>
    </citation>
    <scope>NUCLEOTIDE SEQUENCE [LARGE SCALE GENOMIC DNA]</scope>
    <source>
        <strain evidence="2">cv. Nisqually</strain>
    </source>
</reference>
<gene>
    <name evidence="1" type="ORF">POPTR_007G064200v4</name>
</gene>
<name>A0ACC0SPW4_POPTR</name>
<comment type="caution">
    <text evidence="1">The sequence shown here is derived from an EMBL/GenBank/DDBJ whole genome shotgun (WGS) entry which is preliminary data.</text>
</comment>
<sequence length="557" mass="63280">MAAGGYGERSLKETPSWAAALVCAVFVVISIVIERGIHSLEKWFQKRQKKAMIEALEKLKAELMLLGFISLLITVGTKPISKICIPEKAGNTMLPCKKEAKKDYGNGDGRKLLWYAGDDISHRLLAAAAASGDDYCSQKGKVSLVSQSGVHQLHIFIFVLAAFHVIYSVVIIALAKAKMKRWKSWELETTSLEYQFTNDPSRFRFTRQTSFVKRHTGLSATPGLRWIVAFFRQFFTSVTKVDYLTLRHGFINAHFAPNSKFNFHKYIKRSMEDDFKVVVGISIPLWICSIIFQLLNVYGWYTFTWLPFVPLAVILIVGAKLEIIIMEMAREIQEKTAVVKGVPVVEPSNKYFWFNRPDIILFLIHFTLFQNAFQTAYFLWTWYEFGLKSCFHDNLLEMLAKVVLAIILQFLCSYVTFPLYALVTQMGSHMKKAIFEEQTSKAIKKWQRSAKERRRLKNKAVADGSSNGFSMTSPDHQSGTPSRGTSPLHLLHKFKHNSTDIEGGLSACTSPRSCFSETELSEIEGAAPSSDDYELRRQNNPKRLEESRSADFSFAMP</sequence>
<accession>A0ACC0SPW4</accession>
<keyword evidence="2" id="KW-1185">Reference proteome</keyword>
<organism evidence="1 2">
    <name type="scientific">Populus trichocarpa</name>
    <name type="common">Western balsam poplar</name>
    <name type="synonym">Populus balsamifera subsp. trichocarpa</name>
    <dbReference type="NCBI Taxonomy" id="3694"/>
    <lineage>
        <taxon>Eukaryota</taxon>
        <taxon>Viridiplantae</taxon>
        <taxon>Streptophyta</taxon>
        <taxon>Embryophyta</taxon>
        <taxon>Tracheophyta</taxon>
        <taxon>Spermatophyta</taxon>
        <taxon>Magnoliopsida</taxon>
        <taxon>eudicotyledons</taxon>
        <taxon>Gunneridae</taxon>
        <taxon>Pentapetalae</taxon>
        <taxon>rosids</taxon>
        <taxon>fabids</taxon>
        <taxon>Malpighiales</taxon>
        <taxon>Salicaceae</taxon>
        <taxon>Saliceae</taxon>
        <taxon>Populus</taxon>
    </lineage>
</organism>
<dbReference type="Proteomes" id="UP000006729">
    <property type="component" value="Chromosome 7"/>
</dbReference>